<evidence type="ECO:0000256" key="1">
    <source>
        <dbReference type="SAM" id="MobiDB-lite"/>
    </source>
</evidence>
<feature type="region of interest" description="Disordered" evidence="1">
    <location>
        <begin position="237"/>
        <end position="256"/>
    </location>
</feature>
<dbReference type="EMBL" id="CP012670">
    <property type="protein sequence ID" value="AUX27185.1"/>
    <property type="molecule type" value="Genomic_DNA"/>
</dbReference>
<evidence type="ECO:0000313" key="2">
    <source>
        <dbReference type="EMBL" id="AUX27185.1"/>
    </source>
</evidence>
<dbReference type="PANTHER" id="PTHR39337:SF1">
    <property type="entry name" value="BLR5642 PROTEIN"/>
    <property type="match status" value="1"/>
</dbReference>
<reference evidence="2 3" key="1">
    <citation type="submission" date="2015-09" db="EMBL/GenBank/DDBJ databases">
        <title>Sorangium comparison.</title>
        <authorList>
            <person name="Zaburannyi N."/>
            <person name="Bunk B."/>
            <person name="Overmann J."/>
            <person name="Mueller R."/>
        </authorList>
    </citation>
    <scope>NUCLEOTIDE SEQUENCE [LARGE SCALE GENOMIC DNA]</scope>
    <source>
        <strain evidence="2 3">So ceGT47</strain>
    </source>
</reference>
<accession>A0A4P2QBX0</accession>
<dbReference type="AlphaFoldDB" id="A0A4P2QBX0"/>
<sequence>MRSRSSRCRPSHPWLSLYPLRPLRFLLVPHLYALSSLTAAARVAGPRAPRNAFPVGTVFTVGHGTRSLEELVELLGEGPADTLVDVRRFPGSSRSPHLSRDALARALPPLGVTYVFRGDSLGGRRSGREGSPHLAWENASFRAYADHMETDAFQRALAELEAEARAGRRMALMCAETLWWRCHRRLIADALVARGLPVVHLLGRGARAPHTLNPAARIDGAGHLVYDLGAQRALPLGDAAAPGGRRGGRTGARHGR</sequence>
<organism evidence="2 3">
    <name type="scientific">Sorangium cellulosum</name>
    <name type="common">Polyangium cellulosum</name>
    <dbReference type="NCBI Taxonomy" id="56"/>
    <lineage>
        <taxon>Bacteria</taxon>
        <taxon>Pseudomonadati</taxon>
        <taxon>Myxococcota</taxon>
        <taxon>Polyangia</taxon>
        <taxon>Polyangiales</taxon>
        <taxon>Polyangiaceae</taxon>
        <taxon>Sorangium</taxon>
    </lineage>
</organism>
<dbReference type="PANTHER" id="PTHR39337">
    <property type="entry name" value="BLR5642 PROTEIN"/>
    <property type="match status" value="1"/>
</dbReference>
<name>A0A4P2QBX0_SORCE</name>
<gene>
    <name evidence="2" type="ORF">SOCEGT47_077660</name>
</gene>
<evidence type="ECO:0008006" key="4">
    <source>
        <dbReference type="Google" id="ProtNLM"/>
    </source>
</evidence>
<dbReference type="InterPro" id="IPR007438">
    <property type="entry name" value="DUF488"/>
</dbReference>
<protein>
    <recommendedName>
        <fullName evidence="4">DNA repair protein</fullName>
    </recommendedName>
</protein>
<proteinExistence type="predicted"/>
<feature type="compositionally biased region" description="Basic residues" evidence="1">
    <location>
        <begin position="246"/>
        <end position="256"/>
    </location>
</feature>
<dbReference type="Pfam" id="PF04343">
    <property type="entry name" value="DUF488"/>
    <property type="match status" value="1"/>
</dbReference>
<dbReference type="Proteomes" id="UP000295781">
    <property type="component" value="Chromosome"/>
</dbReference>
<evidence type="ECO:0000313" key="3">
    <source>
        <dbReference type="Proteomes" id="UP000295781"/>
    </source>
</evidence>